<evidence type="ECO:0000313" key="1">
    <source>
        <dbReference type="EMBL" id="EDQ33915.1"/>
    </source>
</evidence>
<dbReference type="AlphaFoldDB" id="A9D4N2"/>
<name>A9D4N2_HOEPD</name>
<comment type="caution">
    <text evidence="1">The sequence shown here is derived from an EMBL/GenBank/DDBJ whole genome shotgun (WGS) entry which is preliminary data.</text>
</comment>
<sequence>MTLPDPCFHCTLPDCDETDPGCLRRAVFRTASAKRKRNEPLTDEELLIYRETRRDWKRTSRDRSAERAAS</sequence>
<dbReference type="Proteomes" id="UP000004291">
    <property type="component" value="Chromosome"/>
</dbReference>
<evidence type="ECO:0000313" key="2">
    <source>
        <dbReference type="Proteomes" id="UP000004291"/>
    </source>
</evidence>
<organism evidence="1 2">
    <name type="scientific">Hoeflea phototrophica (strain DSM 17068 / NCIMB 14078 / DFL-43)</name>
    <dbReference type="NCBI Taxonomy" id="411684"/>
    <lineage>
        <taxon>Bacteria</taxon>
        <taxon>Pseudomonadati</taxon>
        <taxon>Pseudomonadota</taxon>
        <taxon>Alphaproteobacteria</taxon>
        <taxon>Hyphomicrobiales</taxon>
        <taxon>Rhizobiaceae</taxon>
        <taxon>Hoeflea</taxon>
    </lineage>
</organism>
<accession>A9D4N2</accession>
<dbReference type="OrthoDB" id="8456717at2"/>
<gene>
    <name evidence="1" type="ORF">HPDFL43_05660</name>
</gene>
<keyword evidence="2" id="KW-1185">Reference proteome</keyword>
<reference evidence="1 2" key="1">
    <citation type="submission" date="2007-10" db="EMBL/GenBank/DDBJ databases">
        <authorList>
            <person name="Wagner-Dobler I."/>
            <person name="Ferriera S."/>
            <person name="Johnson J."/>
            <person name="Kravitz S."/>
            <person name="Beeson K."/>
            <person name="Sutton G."/>
            <person name="Rogers Y.-H."/>
            <person name="Friedman R."/>
            <person name="Frazier M."/>
            <person name="Venter J.C."/>
        </authorList>
    </citation>
    <scope>NUCLEOTIDE SEQUENCE [LARGE SCALE GENOMIC DNA]</scope>
    <source>
        <strain evidence="1 2">DFL-43</strain>
    </source>
</reference>
<proteinExistence type="predicted"/>
<dbReference type="STRING" id="411684.HPDFL43_05660"/>
<protein>
    <submittedName>
        <fullName evidence="1">Uncharacterized protein</fullName>
    </submittedName>
</protein>
<dbReference type="EMBL" id="ABIA03000002">
    <property type="protein sequence ID" value="EDQ33915.1"/>
    <property type="molecule type" value="Genomic_DNA"/>
</dbReference>
<reference evidence="1 2" key="2">
    <citation type="submission" date="2012-06" db="EMBL/GenBank/DDBJ databases">
        <authorList>
            <person name="Fiebig A."/>
        </authorList>
    </citation>
    <scope>NUCLEOTIDE SEQUENCE [LARGE SCALE GENOMIC DNA]</scope>
    <source>
        <strain evidence="1 2">DFL-43</strain>
    </source>
</reference>
<dbReference type="RefSeq" id="WP_007196921.1">
    <property type="nucleotide sequence ID" value="NZ_CM002917.1"/>
</dbReference>
<dbReference type="HOGENOM" id="CLU_2752306_0_0_5"/>